<evidence type="ECO:0000313" key="2">
    <source>
        <dbReference type="Proteomes" id="UP000176308"/>
    </source>
</evidence>
<evidence type="ECO:0008006" key="3">
    <source>
        <dbReference type="Google" id="ProtNLM"/>
    </source>
</evidence>
<dbReference type="PANTHER" id="PTHR11669:SF8">
    <property type="entry name" value="DNA POLYMERASE III SUBUNIT DELTA"/>
    <property type="match status" value="1"/>
</dbReference>
<comment type="caution">
    <text evidence="1">The sequence shown here is derived from an EMBL/GenBank/DDBJ whole genome shotgun (WGS) entry which is preliminary data.</text>
</comment>
<dbReference type="EMBL" id="MHOX01000022">
    <property type="protein sequence ID" value="OGZ70687.1"/>
    <property type="molecule type" value="Genomic_DNA"/>
</dbReference>
<dbReference type="SUPFAM" id="SSF52540">
    <property type="entry name" value="P-loop containing nucleoside triphosphate hydrolases"/>
    <property type="match status" value="1"/>
</dbReference>
<dbReference type="InterPro" id="IPR027417">
    <property type="entry name" value="P-loop_NTPase"/>
</dbReference>
<reference evidence="1 2" key="1">
    <citation type="journal article" date="2016" name="Nat. Commun.">
        <title>Thousands of microbial genomes shed light on interconnected biogeochemical processes in an aquifer system.</title>
        <authorList>
            <person name="Anantharaman K."/>
            <person name="Brown C.T."/>
            <person name="Hug L.A."/>
            <person name="Sharon I."/>
            <person name="Castelle C.J."/>
            <person name="Probst A.J."/>
            <person name="Thomas B.C."/>
            <person name="Singh A."/>
            <person name="Wilkins M.J."/>
            <person name="Karaoz U."/>
            <person name="Brodie E.L."/>
            <person name="Williams K.H."/>
            <person name="Hubbard S.S."/>
            <person name="Banfield J.F."/>
        </authorList>
    </citation>
    <scope>NUCLEOTIDE SEQUENCE [LARGE SCALE GENOMIC DNA]</scope>
</reference>
<dbReference type="Pfam" id="PF13177">
    <property type="entry name" value="DNA_pol3_delta2"/>
    <property type="match status" value="1"/>
</dbReference>
<name>A0A1G2I7U7_9BACT</name>
<accession>A0A1G2I7U7</accession>
<dbReference type="PANTHER" id="PTHR11669">
    <property type="entry name" value="REPLICATION FACTOR C / DNA POLYMERASE III GAMMA-TAU SUBUNIT"/>
    <property type="match status" value="1"/>
</dbReference>
<evidence type="ECO:0000313" key="1">
    <source>
        <dbReference type="EMBL" id="OGZ70687.1"/>
    </source>
</evidence>
<dbReference type="GO" id="GO:0006261">
    <property type="term" value="P:DNA-templated DNA replication"/>
    <property type="evidence" value="ECO:0007669"/>
    <property type="project" value="TreeGrafter"/>
</dbReference>
<dbReference type="Proteomes" id="UP000176308">
    <property type="component" value="Unassembled WGS sequence"/>
</dbReference>
<dbReference type="Gene3D" id="3.40.50.300">
    <property type="entry name" value="P-loop containing nucleotide triphosphate hydrolases"/>
    <property type="match status" value="1"/>
</dbReference>
<dbReference type="InterPro" id="IPR050238">
    <property type="entry name" value="DNA_Rep/Repair_Clamp_Loader"/>
</dbReference>
<proteinExistence type="predicted"/>
<gene>
    <name evidence="1" type="ORF">A2904_01870</name>
</gene>
<organism evidence="1 2">
    <name type="scientific">Candidatus Staskawiczbacteria bacterium RIFCSPLOWO2_01_FULL_33_9</name>
    <dbReference type="NCBI Taxonomy" id="1802211"/>
    <lineage>
        <taxon>Bacteria</taxon>
        <taxon>Candidatus Staskawicziibacteriota</taxon>
    </lineage>
</organism>
<protein>
    <recommendedName>
        <fullName evidence="3">DNA polymerase III subunit delta</fullName>
    </recommendedName>
</protein>
<sequence>MIAGHKKQWNFLKNKFESGQLAHAYLFSGEEKLGKRTLSKEFVKLINCQSSLQKPCGICKNCKDIEKENHLDILMVNKKDDKQEIEISQIREALSFLSYKSYYGGYKTVVIENAEKMNQEAQGCLLKTLEEPKGKTIIILIASHHELLLPTIFSRCQTISFFQTEKYESSKEEQQILKELVKVINSDFAEKFQYAKKVNLEGNNIKGVLEILQKYLRHLLFLKIGVENLTKQDYFPEVTGIFKNYSISKIKEVLKLLDVINTQTSLTNASPKLALEILLMEM</sequence>
<dbReference type="AlphaFoldDB" id="A0A1G2I7U7"/>